<evidence type="ECO:0000256" key="4">
    <source>
        <dbReference type="ARBA" id="ARBA00022597"/>
    </source>
</evidence>
<keyword evidence="8" id="KW-1278">Translocase</keyword>
<dbReference type="PANTHER" id="PTHR43790">
    <property type="entry name" value="CARBOHYDRATE TRANSPORT ATP-BINDING PROTEIN MG119-RELATED"/>
    <property type="match status" value="1"/>
</dbReference>
<keyword evidence="6" id="KW-0547">Nucleotide-binding</keyword>
<dbReference type="InterPro" id="IPR003439">
    <property type="entry name" value="ABC_transporter-like_ATP-bd"/>
</dbReference>
<dbReference type="InterPro" id="IPR017871">
    <property type="entry name" value="ABC_transporter-like_CS"/>
</dbReference>
<dbReference type="PANTHER" id="PTHR43790:SF9">
    <property type="entry name" value="GALACTOFURANOSE TRANSPORTER ATP-BINDING PROTEIN YTFR"/>
    <property type="match status" value="1"/>
</dbReference>
<keyword evidence="3" id="KW-1003">Cell membrane</keyword>
<keyword evidence="9" id="KW-0472">Membrane</keyword>
<dbReference type="CDD" id="cd03215">
    <property type="entry name" value="ABC_Carb_Monos_II"/>
    <property type="match status" value="1"/>
</dbReference>
<evidence type="ECO:0000256" key="10">
    <source>
        <dbReference type="SAM" id="MobiDB-lite"/>
    </source>
</evidence>
<evidence type="ECO:0000256" key="7">
    <source>
        <dbReference type="ARBA" id="ARBA00022840"/>
    </source>
</evidence>
<dbReference type="Gene3D" id="3.40.50.300">
    <property type="entry name" value="P-loop containing nucleotide triphosphate hydrolases"/>
    <property type="match status" value="2"/>
</dbReference>
<evidence type="ECO:0000256" key="9">
    <source>
        <dbReference type="ARBA" id="ARBA00023136"/>
    </source>
</evidence>
<feature type="compositionally biased region" description="Polar residues" evidence="10">
    <location>
        <begin position="500"/>
        <end position="515"/>
    </location>
</feature>
<evidence type="ECO:0000313" key="13">
    <source>
        <dbReference type="Proteomes" id="UP000244940"/>
    </source>
</evidence>
<feature type="domain" description="ABC transporter" evidence="11">
    <location>
        <begin position="9"/>
        <end position="244"/>
    </location>
</feature>
<keyword evidence="2" id="KW-0813">Transport</keyword>
<dbReference type="SUPFAM" id="SSF52540">
    <property type="entry name" value="P-loop containing nucleoside triphosphate hydrolases"/>
    <property type="match status" value="2"/>
</dbReference>
<feature type="domain" description="ABC transporter" evidence="11">
    <location>
        <begin position="256"/>
        <end position="496"/>
    </location>
</feature>
<dbReference type="InterPro" id="IPR003593">
    <property type="entry name" value="AAA+_ATPase"/>
</dbReference>
<evidence type="ECO:0000313" key="12">
    <source>
        <dbReference type="EMBL" id="PWE30705.1"/>
    </source>
</evidence>
<dbReference type="InterPro" id="IPR050107">
    <property type="entry name" value="ABC_carbohydrate_import_ATPase"/>
</dbReference>
<keyword evidence="7 12" id="KW-0067">ATP-binding</keyword>
<dbReference type="PROSITE" id="PS00211">
    <property type="entry name" value="ABC_TRANSPORTER_1"/>
    <property type="match status" value="1"/>
</dbReference>
<gene>
    <name evidence="12" type="ORF">C4N9_02740</name>
</gene>
<feature type="region of interest" description="Disordered" evidence="10">
    <location>
        <begin position="498"/>
        <end position="521"/>
    </location>
</feature>
<protein>
    <submittedName>
        <fullName evidence="12">ABC transporter ATP-binding protein</fullName>
    </submittedName>
</protein>
<accession>A0A2U2CFN3</accession>
<dbReference type="Proteomes" id="UP000244940">
    <property type="component" value="Unassembled WGS sequence"/>
</dbReference>
<dbReference type="GO" id="GO:0016887">
    <property type="term" value="F:ATP hydrolysis activity"/>
    <property type="evidence" value="ECO:0007669"/>
    <property type="project" value="InterPro"/>
</dbReference>
<dbReference type="CDD" id="cd03216">
    <property type="entry name" value="ABC_Carb_Monos_I"/>
    <property type="match status" value="1"/>
</dbReference>
<keyword evidence="13" id="KW-1185">Reference proteome</keyword>
<proteinExistence type="predicted"/>
<comment type="subcellular location">
    <subcellularLocation>
        <location evidence="1">Cell membrane</location>
        <topology evidence="1">Peripheral membrane protein</topology>
    </subcellularLocation>
</comment>
<dbReference type="GO" id="GO:0005886">
    <property type="term" value="C:plasma membrane"/>
    <property type="evidence" value="ECO:0007669"/>
    <property type="project" value="UniProtKB-SubCell"/>
</dbReference>
<evidence type="ECO:0000259" key="11">
    <source>
        <dbReference type="PROSITE" id="PS50893"/>
    </source>
</evidence>
<dbReference type="OrthoDB" id="9805029at2"/>
<keyword evidence="5" id="KW-0677">Repeat</keyword>
<dbReference type="AlphaFoldDB" id="A0A2U2CFN3"/>
<dbReference type="InterPro" id="IPR027417">
    <property type="entry name" value="P-loop_NTPase"/>
</dbReference>
<reference evidence="12 13" key="1">
    <citation type="submission" date="2018-05" db="EMBL/GenBank/DDBJ databases">
        <title>Pararhodobacter marina sp. nov., isolated from deep-sea water of the Indian Ocean.</title>
        <authorList>
            <person name="Lai Q.Sr."/>
            <person name="Liu X."/>
            <person name="Shao Z."/>
        </authorList>
    </citation>
    <scope>NUCLEOTIDE SEQUENCE [LARGE SCALE GENOMIC DNA]</scope>
    <source>
        <strain evidence="12 13">CIC4N-9</strain>
    </source>
</reference>
<dbReference type="SMART" id="SM00382">
    <property type="entry name" value="AAA"/>
    <property type="match status" value="2"/>
</dbReference>
<dbReference type="PROSITE" id="PS50893">
    <property type="entry name" value="ABC_TRANSPORTER_2"/>
    <property type="match status" value="2"/>
</dbReference>
<evidence type="ECO:0000256" key="5">
    <source>
        <dbReference type="ARBA" id="ARBA00022737"/>
    </source>
</evidence>
<evidence type="ECO:0000256" key="6">
    <source>
        <dbReference type="ARBA" id="ARBA00022741"/>
    </source>
</evidence>
<evidence type="ECO:0000256" key="2">
    <source>
        <dbReference type="ARBA" id="ARBA00022448"/>
    </source>
</evidence>
<evidence type="ECO:0000256" key="3">
    <source>
        <dbReference type="ARBA" id="ARBA00022475"/>
    </source>
</evidence>
<dbReference type="GO" id="GO:0005524">
    <property type="term" value="F:ATP binding"/>
    <property type="evidence" value="ECO:0007669"/>
    <property type="project" value="UniProtKB-KW"/>
</dbReference>
<keyword evidence="4" id="KW-0762">Sugar transport</keyword>
<dbReference type="Pfam" id="PF00005">
    <property type="entry name" value="ABC_tran"/>
    <property type="match status" value="2"/>
</dbReference>
<comment type="caution">
    <text evidence="12">The sequence shown here is derived from an EMBL/GenBank/DDBJ whole genome shotgun (WGS) entry which is preliminary data.</text>
</comment>
<evidence type="ECO:0000256" key="8">
    <source>
        <dbReference type="ARBA" id="ARBA00022967"/>
    </source>
</evidence>
<name>A0A2U2CFN3_9RHOB</name>
<sequence length="521" mass="56997">MGVAVTPILALDDVSKHFGPVEVLHGLSFALYPGEVHALIGENGAGKSTTMKILAGYQPASSGRILLNDAAVTFDTMRDAEEQGIVMIHQEFNLAELLTVEQNMFLGRELRRGPFLRGAEMQRQTREHLARVECHADPRAPVQELSNSDKQMLEIAKALSRDARVLIMDEPTAVLTSNETEILFQQVRALRERGTAVMFTSHKLDEVKAIADRVTIMRDGKVVFSGPAEGLSEHDMAEAMVGRELSDLYPARPETVPGEVVLRVRDLDVPGHARDIGFELHRGEILGIAGLVGSGRTEAMEGLCGLRPATGAVEIEGEPVTIRRPSDALDRGLCYLTEDRKTRGLLLDKSMRENVTLQALPRRAGMMIDRAGEERILDEAIRDFDIRGARGVRVGNLSGGNQQKLLLAKVMQSEPRILVTDEPTRGIDIGTKQQIYRFLRGLADRGTSVIVVSSEMQELIGLCDRVLVMRLGRITGQLAGRDITERGIVRLAMGIAQEPGSRTGQGDVTPASNTIDADRPT</sequence>
<dbReference type="FunFam" id="3.40.50.300:FF:000127">
    <property type="entry name" value="Ribose import ATP-binding protein RbsA"/>
    <property type="match status" value="1"/>
</dbReference>
<organism evidence="12 13">
    <name type="scientific">Pararhodobacter marinus</name>
    <dbReference type="NCBI Taxonomy" id="2184063"/>
    <lineage>
        <taxon>Bacteria</taxon>
        <taxon>Pseudomonadati</taxon>
        <taxon>Pseudomonadota</taxon>
        <taxon>Alphaproteobacteria</taxon>
        <taxon>Rhodobacterales</taxon>
        <taxon>Paracoccaceae</taxon>
        <taxon>Pararhodobacter</taxon>
    </lineage>
</organism>
<dbReference type="EMBL" id="QEYD01000002">
    <property type="protein sequence ID" value="PWE30705.1"/>
    <property type="molecule type" value="Genomic_DNA"/>
</dbReference>
<evidence type="ECO:0000256" key="1">
    <source>
        <dbReference type="ARBA" id="ARBA00004202"/>
    </source>
</evidence>